<feature type="transmembrane region" description="Helical" evidence="7">
    <location>
        <begin position="73"/>
        <end position="97"/>
    </location>
</feature>
<dbReference type="EC" id="5.6.2.4" evidence="5"/>
<feature type="domain" description="Helicase C-terminal" evidence="9">
    <location>
        <begin position="261"/>
        <end position="409"/>
    </location>
</feature>
<dbReference type="PROSITE" id="PS51192">
    <property type="entry name" value="HELICASE_ATP_BIND_1"/>
    <property type="match status" value="1"/>
</dbReference>
<evidence type="ECO:0000256" key="4">
    <source>
        <dbReference type="ARBA" id="ARBA00034617"/>
    </source>
</evidence>
<evidence type="ECO:0000256" key="7">
    <source>
        <dbReference type="SAM" id="Phobius"/>
    </source>
</evidence>
<evidence type="ECO:0000256" key="2">
    <source>
        <dbReference type="ARBA" id="ARBA00022741"/>
    </source>
</evidence>
<dbReference type="InterPro" id="IPR027417">
    <property type="entry name" value="P-loop_NTPase"/>
</dbReference>
<dbReference type="GO" id="GO:0005524">
    <property type="term" value="F:ATP binding"/>
    <property type="evidence" value="ECO:0007669"/>
    <property type="project" value="UniProtKB-KW"/>
</dbReference>
<dbReference type="SMART" id="SM00487">
    <property type="entry name" value="DEXDc"/>
    <property type="match status" value="1"/>
</dbReference>
<comment type="similarity">
    <text evidence="1">Belongs to the helicase family. RecQ subfamily.</text>
</comment>
<dbReference type="PANTHER" id="PTHR13710:SF154">
    <property type="entry name" value="RECQ HELICASE, PUTATIVE (AFU_ORTHOLOGUE AFUA_6G14720)-RELATED"/>
    <property type="match status" value="1"/>
</dbReference>
<feature type="domain" description="Helicase ATP-binding" evidence="8">
    <location>
        <begin position="52"/>
        <end position="222"/>
    </location>
</feature>
<evidence type="ECO:0000256" key="3">
    <source>
        <dbReference type="ARBA" id="ARBA00022840"/>
    </source>
</evidence>
<dbReference type="Gene3D" id="3.40.50.300">
    <property type="entry name" value="P-loop containing nucleotide triphosphate hydrolases"/>
    <property type="match status" value="2"/>
</dbReference>
<evidence type="ECO:0000256" key="6">
    <source>
        <dbReference type="SAM" id="MobiDB-lite"/>
    </source>
</evidence>
<protein>
    <recommendedName>
        <fullName evidence="5">DNA 3'-5' helicase</fullName>
        <ecNumber evidence="5">5.6.2.4</ecNumber>
    </recommendedName>
</protein>
<dbReference type="AlphaFoldDB" id="A0A9P0AEI5"/>
<keyword evidence="11" id="KW-1185">Reference proteome</keyword>
<evidence type="ECO:0000313" key="11">
    <source>
        <dbReference type="Proteomes" id="UP001152759"/>
    </source>
</evidence>
<dbReference type="GO" id="GO:0009378">
    <property type="term" value="F:four-way junction helicase activity"/>
    <property type="evidence" value="ECO:0007669"/>
    <property type="project" value="TreeGrafter"/>
</dbReference>
<dbReference type="GO" id="GO:0043138">
    <property type="term" value="F:3'-5' DNA helicase activity"/>
    <property type="evidence" value="ECO:0007669"/>
    <property type="project" value="UniProtKB-EC"/>
</dbReference>
<accession>A0A9P0AEI5</accession>
<reference evidence="10" key="1">
    <citation type="submission" date="2021-12" db="EMBL/GenBank/DDBJ databases">
        <authorList>
            <person name="King R."/>
        </authorList>
    </citation>
    <scope>NUCLEOTIDE SEQUENCE</scope>
</reference>
<dbReference type="SMART" id="SM00490">
    <property type="entry name" value="HELICc"/>
    <property type="match status" value="1"/>
</dbReference>
<evidence type="ECO:0000313" key="10">
    <source>
        <dbReference type="EMBL" id="CAH0392748.1"/>
    </source>
</evidence>
<evidence type="ECO:0000256" key="1">
    <source>
        <dbReference type="ARBA" id="ARBA00005446"/>
    </source>
</evidence>
<dbReference type="InterPro" id="IPR001650">
    <property type="entry name" value="Helicase_C-like"/>
</dbReference>
<dbReference type="PROSITE" id="PS51194">
    <property type="entry name" value="HELICASE_CTER"/>
    <property type="match status" value="1"/>
</dbReference>
<keyword evidence="2" id="KW-0547">Nucleotide-binding</keyword>
<dbReference type="Proteomes" id="UP001152759">
    <property type="component" value="Chromosome 7"/>
</dbReference>
<dbReference type="GO" id="GO:0005737">
    <property type="term" value="C:cytoplasm"/>
    <property type="evidence" value="ECO:0007669"/>
    <property type="project" value="TreeGrafter"/>
</dbReference>
<dbReference type="SUPFAM" id="SSF52540">
    <property type="entry name" value="P-loop containing nucleoside triphosphate hydrolases"/>
    <property type="match status" value="1"/>
</dbReference>
<sequence length="780" mass="88852">MMNETAKTSELRGSEATAATDPSERRGEQFLEAARRVDETITSLRTTQTAAIIAVYNNDNVCLRFPTGYGKTLCFVAPFMVRQSIVIIVLPLVALLLDMFQKLRQAVACIDLRESEFCEIEAISVSRILDEGRSVFFFVTAEKLQHVDHFKDFIVGRNEDKCVVYDEAHCIPTWGVEFRPALLATHMWTKRLNGCQVVLMSATISELDIKFIEKAFRITVDTTITDLHPRDNIEYCFVDISAITPLRTIHTLLKQPIALRDILQLLFDDVNHLLVFYESREGVRKIAESISCDELPCTWIESGTSDIEKGTRLQNWLDGRIKVLVGTSALSLGVSNPACAGVMHLGLPKSVYVFMQETGRCGRRGQPSRCVTLSDRSYDYNEMCRRIERAEISKKYSATAAVIGNNSITAWFRHYKKLTDAIAALPRSRTGFIISSEFDYSGKRAFLFMNSPSLYYRYVQKKTGQFTHNFPSYYEVITDHRCVKIYLDLEWPECGNSDIFPNFRSTFERFIKVTYEGAAEFFWTSASKDGKESYHLVVGGFSLRSKLDVKAVIENFLERVSPLLLRNFTVAGKSIIDLSVYCRGSQQFRLPFSTKWISPQDLKKGRTQRPLLPLEAIEEESYVNYLVQVIPSEEQRHPLQGVQDLIGAFNLPPSLLSHREIRDIPPENVLPPNVLTNIKSYSQPGVVLNCSSKQPGIYRVFITGKCCIIRERFHKSNTIFFDVNIEQKTLFQGCHDADCGKKYYGGFYERPNLWYSHPLLMSDDDTMTFLSVSFDEEGSL</sequence>
<dbReference type="EMBL" id="OU963868">
    <property type="protein sequence ID" value="CAH0392748.1"/>
    <property type="molecule type" value="Genomic_DNA"/>
</dbReference>
<dbReference type="Pfam" id="PF00270">
    <property type="entry name" value="DEAD"/>
    <property type="match status" value="1"/>
</dbReference>
<dbReference type="GO" id="GO:0003676">
    <property type="term" value="F:nucleic acid binding"/>
    <property type="evidence" value="ECO:0007669"/>
    <property type="project" value="InterPro"/>
</dbReference>
<name>A0A9P0AEI5_BEMTA</name>
<dbReference type="InterPro" id="IPR014001">
    <property type="entry name" value="Helicase_ATP-bd"/>
</dbReference>
<dbReference type="PANTHER" id="PTHR13710">
    <property type="entry name" value="DNA HELICASE RECQ FAMILY MEMBER"/>
    <property type="match status" value="1"/>
</dbReference>
<keyword evidence="7" id="KW-1133">Transmembrane helix</keyword>
<comment type="catalytic activity">
    <reaction evidence="4">
        <text>Couples ATP hydrolysis with the unwinding of duplex DNA by translocating in the 3'-5' direction.</text>
        <dbReference type="EC" id="5.6.2.4"/>
    </reaction>
</comment>
<keyword evidence="3" id="KW-0067">ATP-binding</keyword>
<dbReference type="GO" id="GO:0000724">
    <property type="term" value="P:double-strand break repair via homologous recombination"/>
    <property type="evidence" value="ECO:0007669"/>
    <property type="project" value="TreeGrafter"/>
</dbReference>
<dbReference type="GO" id="GO:0005694">
    <property type="term" value="C:chromosome"/>
    <property type="evidence" value="ECO:0007669"/>
    <property type="project" value="TreeGrafter"/>
</dbReference>
<keyword evidence="7" id="KW-0472">Membrane</keyword>
<evidence type="ECO:0000256" key="5">
    <source>
        <dbReference type="ARBA" id="ARBA00034808"/>
    </source>
</evidence>
<feature type="region of interest" description="Disordered" evidence="6">
    <location>
        <begin position="1"/>
        <end position="25"/>
    </location>
</feature>
<gene>
    <name evidence="10" type="ORF">BEMITA_LOCUS11223</name>
</gene>
<evidence type="ECO:0000259" key="9">
    <source>
        <dbReference type="PROSITE" id="PS51194"/>
    </source>
</evidence>
<dbReference type="Pfam" id="PF00271">
    <property type="entry name" value="Helicase_C"/>
    <property type="match status" value="1"/>
</dbReference>
<proteinExistence type="inferred from homology"/>
<dbReference type="InterPro" id="IPR011545">
    <property type="entry name" value="DEAD/DEAH_box_helicase_dom"/>
</dbReference>
<keyword evidence="7" id="KW-0812">Transmembrane</keyword>
<organism evidence="10 11">
    <name type="scientific">Bemisia tabaci</name>
    <name type="common">Sweetpotato whitefly</name>
    <name type="synonym">Aleurodes tabaci</name>
    <dbReference type="NCBI Taxonomy" id="7038"/>
    <lineage>
        <taxon>Eukaryota</taxon>
        <taxon>Metazoa</taxon>
        <taxon>Ecdysozoa</taxon>
        <taxon>Arthropoda</taxon>
        <taxon>Hexapoda</taxon>
        <taxon>Insecta</taxon>
        <taxon>Pterygota</taxon>
        <taxon>Neoptera</taxon>
        <taxon>Paraneoptera</taxon>
        <taxon>Hemiptera</taxon>
        <taxon>Sternorrhyncha</taxon>
        <taxon>Aleyrodoidea</taxon>
        <taxon>Aleyrodidae</taxon>
        <taxon>Aleyrodinae</taxon>
        <taxon>Bemisia</taxon>
    </lineage>
</organism>
<evidence type="ECO:0000259" key="8">
    <source>
        <dbReference type="PROSITE" id="PS51192"/>
    </source>
</evidence>